<proteinExistence type="predicted"/>
<dbReference type="AlphaFoldDB" id="A0A6A4VZ56"/>
<dbReference type="CDD" id="cd00170">
    <property type="entry name" value="SEC14"/>
    <property type="match status" value="1"/>
</dbReference>
<dbReference type="PROSITE" id="PS50191">
    <property type="entry name" value="CRAL_TRIO"/>
    <property type="match status" value="1"/>
</dbReference>
<dbReference type="PANTHER" id="PTHR46384">
    <property type="entry name" value="MOTILE SPERM DOMAIN-CONTAINING PROTEIN 2"/>
    <property type="match status" value="1"/>
</dbReference>
<feature type="compositionally biased region" description="Basic residues" evidence="1">
    <location>
        <begin position="257"/>
        <end position="269"/>
    </location>
</feature>
<evidence type="ECO:0000256" key="1">
    <source>
        <dbReference type="SAM" id="MobiDB-lite"/>
    </source>
</evidence>
<dbReference type="GO" id="GO:0012505">
    <property type="term" value="C:endomembrane system"/>
    <property type="evidence" value="ECO:0007669"/>
    <property type="project" value="TreeGrafter"/>
</dbReference>
<dbReference type="SUPFAM" id="SSF52087">
    <property type="entry name" value="CRAL/TRIO domain"/>
    <property type="match status" value="1"/>
</dbReference>
<comment type="caution">
    <text evidence="4">The sequence shown here is derived from an EMBL/GenBank/DDBJ whole genome shotgun (WGS) entry which is preliminary data.</text>
</comment>
<dbReference type="InterPro" id="IPR036273">
    <property type="entry name" value="CRAL/TRIO_N_dom_sf"/>
</dbReference>
<gene>
    <name evidence="4" type="primary">Mospd2_1</name>
    <name evidence="4" type="ORF">FJT64_007299</name>
</gene>
<dbReference type="InterPro" id="IPR053012">
    <property type="entry name" value="ER-organelle_contact"/>
</dbReference>
<dbReference type="OrthoDB" id="10014385at2759"/>
<feature type="region of interest" description="Disordered" evidence="1">
    <location>
        <begin position="226"/>
        <end position="321"/>
    </location>
</feature>
<dbReference type="InterPro" id="IPR001251">
    <property type="entry name" value="CRAL-TRIO_dom"/>
</dbReference>
<dbReference type="Pfam" id="PF00635">
    <property type="entry name" value="Motile_Sperm"/>
    <property type="match status" value="1"/>
</dbReference>
<dbReference type="Gene3D" id="2.60.40.10">
    <property type="entry name" value="Immunoglobulins"/>
    <property type="match status" value="1"/>
</dbReference>
<feature type="compositionally biased region" description="Polar residues" evidence="1">
    <location>
        <begin position="301"/>
        <end position="319"/>
    </location>
</feature>
<protein>
    <submittedName>
        <fullName evidence="4">Motile sperm domain-containing protein 2</fullName>
    </submittedName>
</protein>
<dbReference type="Gene3D" id="3.40.525.10">
    <property type="entry name" value="CRAL-TRIO lipid binding domain"/>
    <property type="match status" value="1"/>
</dbReference>
<dbReference type="SUPFAM" id="SSF46938">
    <property type="entry name" value="CRAL/TRIO N-terminal domain"/>
    <property type="match status" value="1"/>
</dbReference>
<dbReference type="InterPro" id="IPR036865">
    <property type="entry name" value="CRAL-TRIO_dom_sf"/>
</dbReference>
<name>A0A6A4VZ56_AMPAM</name>
<dbReference type="SMART" id="SM00516">
    <property type="entry name" value="SEC14"/>
    <property type="match status" value="1"/>
</dbReference>
<reference evidence="4 5" key="1">
    <citation type="submission" date="2019-07" db="EMBL/GenBank/DDBJ databases">
        <title>Draft genome assembly of a fouling barnacle, Amphibalanus amphitrite (Darwin, 1854): The first reference genome for Thecostraca.</title>
        <authorList>
            <person name="Kim W."/>
        </authorList>
    </citation>
    <scope>NUCLEOTIDE SEQUENCE [LARGE SCALE GENOMIC DNA]</scope>
    <source>
        <strain evidence="4">SNU_AA5</strain>
        <tissue evidence="4">Soma without cirri and trophi</tissue>
    </source>
</reference>
<feature type="domain" description="CRAL-TRIO" evidence="2">
    <location>
        <begin position="57"/>
        <end position="215"/>
    </location>
</feature>
<feature type="domain" description="MSP" evidence="3">
    <location>
        <begin position="324"/>
        <end position="442"/>
    </location>
</feature>
<evidence type="ECO:0000313" key="5">
    <source>
        <dbReference type="Proteomes" id="UP000440578"/>
    </source>
</evidence>
<evidence type="ECO:0000259" key="2">
    <source>
        <dbReference type="PROSITE" id="PS50191"/>
    </source>
</evidence>
<dbReference type="Pfam" id="PF00650">
    <property type="entry name" value="CRAL_TRIO"/>
    <property type="match status" value="1"/>
</dbReference>
<dbReference type="PANTHER" id="PTHR46384:SF1">
    <property type="entry name" value="MOTILE SPERM DOMAIN-CONTAINING PROTEIN 2"/>
    <property type="match status" value="1"/>
</dbReference>
<dbReference type="InterPro" id="IPR008962">
    <property type="entry name" value="PapD-like_sf"/>
</dbReference>
<evidence type="ECO:0000313" key="4">
    <source>
        <dbReference type="EMBL" id="KAF0295168.1"/>
    </source>
</evidence>
<dbReference type="Proteomes" id="UP000440578">
    <property type="component" value="Unassembled WGS sequence"/>
</dbReference>
<dbReference type="SUPFAM" id="SSF49354">
    <property type="entry name" value="PapD-like"/>
    <property type="match status" value="1"/>
</dbReference>
<organism evidence="4 5">
    <name type="scientific">Amphibalanus amphitrite</name>
    <name type="common">Striped barnacle</name>
    <name type="synonym">Balanus amphitrite</name>
    <dbReference type="NCBI Taxonomy" id="1232801"/>
    <lineage>
        <taxon>Eukaryota</taxon>
        <taxon>Metazoa</taxon>
        <taxon>Ecdysozoa</taxon>
        <taxon>Arthropoda</taxon>
        <taxon>Crustacea</taxon>
        <taxon>Multicrustacea</taxon>
        <taxon>Cirripedia</taxon>
        <taxon>Thoracica</taxon>
        <taxon>Thoracicalcarea</taxon>
        <taxon>Balanomorpha</taxon>
        <taxon>Balanoidea</taxon>
        <taxon>Balanidae</taxon>
        <taxon>Amphibalaninae</taxon>
        <taxon>Amphibalanus</taxon>
    </lineage>
</organism>
<sequence>MGLGDLVDPVDLRRIRTDPLWCKRFMAHGDNVMDQAFKFMVDSLKFRKEMNVNALTLQSVDQALFKKGVMAAHGRDKAGCAVVIFSARLHERVSGAQFEEVKKFLVFWLEKMEREEKGKRITMFFDMGNAGLSNVDIPFISYLINLFKYYYPDLLNAIMVFELPFIMNAAWKIVKNMLPAKSHQLIKFVSKKDVTTLIPPTCALKRWGGEDDWTYTFDPAACAMPPNPFLSDQPDGPEVSKVNGEPVEVNGVSNGHPGRKASNARKRTSLKTSNLHDFHSIRESPSTASEPGPKVHFGDEISTSSDDLSGKSPSDSTSAELGGMLQVTPGDEVWFGTGSSGVKRTVTLVNIRGAPVAFKVKTTSPEKFRVRPSSGVVGTGHRQTVELQLCDGVTAQHVITDRFLVVAAPVAHERVPARDMARLWRVGVSLSSHPRWALTVHVLGL</sequence>
<dbReference type="GO" id="GO:0140284">
    <property type="term" value="C:endoplasmic reticulum-endosome membrane contact site"/>
    <property type="evidence" value="ECO:0007669"/>
    <property type="project" value="TreeGrafter"/>
</dbReference>
<dbReference type="InterPro" id="IPR000535">
    <property type="entry name" value="MSP_dom"/>
</dbReference>
<evidence type="ECO:0000259" key="3">
    <source>
        <dbReference type="PROSITE" id="PS50202"/>
    </source>
</evidence>
<dbReference type="InterPro" id="IPR013783">
    <property type="entry name" value="Ig-like_fold"/>
</dbReference>
<keyword evidence="5" id="KW-1185">Reference proteome</keyword>
<dbReference type="EMBL" id="VIIS01001636">
    <property type="protein sequence ID" value="KAF0295168.1"/>
    <property type="molecule type" value="Genomic_DNA"/>
</dbReference>
<accession>A0A6A4VZ56</accession>
<dbReference type="PROSITE" id="PS50202">
    <property type="entry name" value="MSP"/>
    <property type="match status" value="1"/>
</dbReference>